<dbReference type="EMBL" id="QUMU01000026">
    <property type="protein sequence ID" value="REG15365.1"/>
    <property type="molecule type" value="Genomic_DNA"/>
</dbReference>
<dbReference type="PROSITE" id="PS00134">
    <property type="entry name" value="TRYPSIN_HIS"/>
    <property type="match status" value="1"/>
</dbReference>
<dbReference type="SMART" id="SM00020">
    <property type="entry name" value="Tryp_SPc"/>
    <property type="match status" value="1"/>
</dbReference>
<dbReference type="Gene3D" id="2.40.10.10">
    <property type="entry name" value="Trypsin-like serine proteases"/>
    <property type="match status" value="1"/>
</dbReference>
<evidence type="ECO:0000313" key="7">
    <source>
        <dbReference type="Proteomes" id="UP000256345"/>
    </source>
</evidence>
<dbReference type="GO" id="GO:0004252">
    <property type="term" value="F:serine-type endopeptidase activity"/>
    <property type="evidence" value="ECO:0007669"/>
    <property type="project" value="InterPro"/>
</dbReference>
<feature type="domain" description="Peptidase S1" evidence="3">
    <location>
        <begin position="45"/>
        <end position="266"/>
    </location>
</feature>
<accession>A0AAC8TJF8</accession>
<evidence type="ECO:0000313" key="5">
    <source>
        <dbReference type="EMBL" id="REG15365.1"/>
    </source>
</evidence>
<evidence type="ECO:0000259" key="3">
    <source>
        <dbReference type="PROSITE" id="PS50240"/>
    </source>
</evidence>
<dbReference type="AlphaFoldDB" id="A0AAC8TJF8"/>
<proteinExistence type="inferred from homology"/>
<dbReference type="PROSITE" id="PS50240">
    <property type="entry name" value="TRYPSIN_DOM"/>
    <property type="match status" value="1"/>
</dbReference>
<dbReference type="InterPro" id="IPR001254">
    <property type="entry name" value="Trypsin_dom"/>
</dbReference>
<dbReference type="GO" id="GO:0006508">
    <property type="term" value="P:proteolysis"/>
    <property type="evidence" value="ECO:0007669"/>
    <property type="project" value="UniProtKB-KW"/>
</dbReference>
<dbReference type="PANTHER" id="PTHR24276:SF98">
    <property type="entry name" value="FI18310P1-RELATED"/>
    <property type="match status" value="1"/>
</dbReference>
<keyword evidence="4" id="KW-0378">Hydrolase</keyword>
<organism evidence="4 6">
    <name type="scientific">Archangium gephyra</name>
    <dbReference type="NCBI Taxonomy" id="48"/>
    <lineage>
        <taxon>Bacteria</taxon>
        <taxon>Pseudomonadati</taxon>
        <taxon>Myxococcota</taxon>
        <taxon>Myxococcia</taxon>
        <taxon>Myxococcales</taxon>
        <taxon>Cystobacterineae</taxon>
        <taxon>Archangiaceae</taxon>
        <taxon>Archangium</taxon>
    </lineage>
</organism>
<comment type="similarity">
    <text evidence="1">Belongs to the peptidase S1 family.</text>
</comment>
<reference evidence="4 6" key="1">
    <citation type="submission" date="2015-05" db="EMBL/GenBank/DDBJ databases">
        <title>Genome assembly of Archangium gephyra DSM 2261.</title>
        <authorList>
            <person name="Sharma G."/>
            <person name="Subramanian S."/>
        </authorList>
    </citation>
    <scope>NUCLEOTIDE SEQUENCE [LARGE SCALE GENOMIC DNA]</scope>
    <source>
        <strain evidence="4 6">DSM 2261</strain>
    </source>
</reference>
<dbReference type="SUPFAM" id="SSF50494">
    <property type="entry name" value="Trypsin-like serine proteases"/>
    <property type="match status" value="1"/>
</dbReference>
<sequence>MNPGCDHPEGPRKTRVSLFLVLWLLGACAPTPPTPSPRTERADAVVSGTGAPEDAAVVALLARRARCTGEPLTLLCTGALISPDVVLTAAHCLEIFGTDGAYEIFLGTKLLPEPEPEGRFVRVAQAVRHPGYERTSHANDAALLRLAKPVNQSPLPLPPPGKAPLEPGQSARVVGFGDTKDASALAGQRRQGTLVLTAVEAGGFRAGPAPSMSCVGDSGGPVLVRGADGRELLVGVTASGDVACREEAFNVRVDALLEDFIQPFLAGQLEPRGPVLPLESLCAAPCTSAAQCPAGLACESVAEGGAARCLQPALQEGNYGAVCAEDAQCGAGSVCARLEPEGEDACRCFTPCTPAPLPEEASGCTGAPGASPWVWGLGAWLLLATRSRRGGPSGGAGALSRRGGACACADRRCG</sequence>
<dbReference type="Proteomes" id="UP000256345">
    <property type="component" value="Unassembled WGS sequence"/>
</dbReference>
<reference evidence="5 7" key="2">
    <citation type="submission" date="2018-08" db="EMBL/GenBank/DDBJ databases">
        <title>Genomic Encyclopedia of Archaeal and Bacterial Type Strains, Phase II (KMG-II): from individual species to whole genera.</title>
        <authorList>
            <person name="Goeker M."/>
        </authorList>
    </citation>
    <scope>NUCLEOTIDE SEQUENCE [LARGE SCALE GENOMIC DNA]</scope>
    <source>
        <strain evidence="5 7">DSM 2261</strain>
    </source>
</reference>
<dbReference type="FunFam" id="2.40.10.10:FF:000068">
    <property type="entry name" value="transmembrane protease serine 2"/>
    <property type="match status" value="1"/>
</dbReference>
<dbReference type="InterPro" id="IPR050430">
    <property type="entry name" value="Peptidase_S1"/>
</dbReference>
<dbReference type="PANTHER" id="PTHR24276">
    <property type="entry name" value="POLYSERASE-RELATED"/>
    <property type="match status" value="1"/>
</dbReference>
<dbReference type="KEGG" id="age:AA314_09878"/>
<keyword evidence="2" id="KW-1015">Disulfide bond</keyword>
<dbReference type="InterPro" id="IPR043504">
    <property type="entry name" value="Peptidase_S1_PA_chymotrypsin"/>
</dbReference>
<evidence type="ECO:0000313" key="6">
    <source>
        <dbReference type="Proteomes" id="UP000035579"/>
    </source>
</evidence>
<dbReference type="InterPro" id="IPR009003">
    <property type="entry name" value="Peptidase_S1_PA"/>
</dbReference>
<protein>
    <submittedName>
        <fullName evidence="4 5">Trypsin</fullName>
    </submittedName>
</protein>
<dbReference type="PRINTS" id="PR00722">
    <property type="entry name" value="CHYMOTRYPSIN"/>
</dbReference>
<evidence type="ECO:0000256" key="1">
    <source>
        <dbReference type="ARBA" id="ARBA00007664"/>
    </source>
</evidence>
<name>A0AAC8TJF8_9BACT</name>
<keyword evidence="7" id="KW-1185">Reference proteome</keyword>
<dbReference type="EMBL" id="CP011509">
    <property type="protein sequence ID" value="AKJ08252.1"/>
    <property type="molecule type" value="Genomic_DNA"/>
</dbReference>
<dbReference type="RefSeq" id="WP_063796949.1">
    <property type="nucleotide sequence ID" value="NZ_CP011509.1"/>
</dbReference>
<dbReference type="Pfam" id="PF00089">
    <property type="entry name" value="Trypsin"/>
    <property type="match status" value="1"/>
</dbReference>
<keyword evidence="4" id="KW-0645">Protease</keyword>
<evidence type="ECO:0000256" key="2">
    <source>
        <dbReference type="ARBA" id="ARBA00023157"/>
    </source>
</evidence>
<evidence type="ECO:0000313" key="4">
    <source>
        <dbReference type="EMBL" id="AKJ08252.1"/>
    </source>
</evidence>
<gene>
    <name evidence="4" type="ORF">AA314_09878</name>
    <name evidence="5" type="ORF">ATI61_12641</name>
</gene>
<dbReference type="InterPro" id="IPR001314">
    <property type="entry name" value="Peptidase_S1A"/>
</dbReference>
<dbReference type="Proteomes" id="UP000035579">
    <property type="component" value="Chromosome"/>
</dbReference>
<dbReference type="InterPro" id="IPR018114">
    <property type="entry name" value="TRYPSIN_HIS"/>
</dbReference>